<evidence type="ECO:0000313" key="3">
    <source>
        <dbReference type="Proteomes" id="UP000298663"/>
    </source>
</evidence>
<proteinExistence type="predicted"/>
<reference evidence="2 3" key="1">
    <citation type="journal article" date="2015" name="Genome Biol.">
        <title>Comparative genomics of Steinernema reveals deeply conserved gene regulatory networks.</title>
        <authorList>
            <person name="Dillman A.R."/>
            <person name="Macchietto M."/>
            <person name="Porter C.F."/>
            <person name="Rogers A."/>
            <person name="Williams B."/>
            <person name="Antoshechkin I."/>
            <person name="Lee M.M."/>
            <person name="Goodwin Z."/>
            <person name="Lu X."/>
            <person name="Lewis E.E."/>
            <person name="Goodrich-Blair H."/>
            <person name="Stock S.P."/>
            <person name="Adams B.J."/>
            <person name="Sternberg P.W."/>
            <person name="Mortazavi A."/>
        </authorList>
    </citation>
    <scope>NUCLEOTIDE SEQUENCE [LARGE SCALE GENOMIC DNA]</scope>
    <source>
        <strain evidence="2 3">ALL</strain>
    </source>
</reference>
<feature type="signal peptide" evidence="1">
    <location>
        <begin position="1"/>
        <end position="21"/>
    </location>
</feature>
<reference evidence="2 3" key="2">
    <citation type="journal article" date="2019" name="G3 (Bethesda)">
        <title>Hybrid Assembly of the Genome of the Entomopathogenic Nematode Steinernema carpocapsae Identifies the X-Chromosome.</title>
        <authorList>
            <person name="Serra L."/>
            <person name="Macchietto M."/>
            <person name="Macias-Munoz A."/>
            <person name="McGill C.J."/>
            <person name="Rodriguez I.M."/>
            <person name="Rodriguez B."/>
            <person name="Murad R."/>
            <person name="Mortazavi A."/>
        </authorList>
    </citation>
    <scope>NUCLEOTIDE SEQUENCE [LARGE SCALE GENOMIC DNA]</scope>
    <source>
        <strain evidence="2 3">ALL</strain>
    </source>
</reference>
<feature type="chain" id="PRO_5020796421" evidence="1">
    <location>
        <begin position="22"/>
        <end position="96"/>
    </location>
</feature>
<keyword evidence="3" id="KW-1185">Reference proteome</keyword>
<organism evidence="2 3">
    <name type="scientific">Steinernema carpocapsae</name>
    <name type="common">Entomopathogenic nematode</name>
    <dbReference type="NCBI Taxonomy" id="34508"/>
    <lineage>
        <taxon>Eukaryota</taxon>
        <taxon>Metazoa</taxon>
        <taxon>Ecdysozoa</taxon>
        <taxon>Nematoda</taxon>
        <taxon>Chromadorea</taxon>
        <taxon>Rhabditida</taxon>
        <taxon>Tylenchina</taxon>
        <taxon>Panagrolaimomorpha</taxon>
        <taxon>Strongyloidoidea</taxon>
        <taxon>Steinernematidae</taxon>
        <taxon>Steinernema</taxon>
    </lineage>
</organism>
<evidence type="ECO:0000256" key="1">
    <source>
        <dbReference type="SAM" id="SignalP"/>
    </source>
</evidence>
<name>A0A4U5MV74_STECR</name>
<dbReference type="AlphaFoldDB" id="A0A4U5MV74"/>
<sequence>MYRQDMVLVLVLAFMTAVVRSQMFYWHPLDKDKPPVGTYAVAKDIFQEVPEQVRDASVNRAGIVKMWQLEKLKKAKQSLQHDASVKRFVFSSLLNY</sequence>
<keyword evidence="1" id="KW-0732">Signal</keyword>
<protein>
    <submittedName>
        <fullName evidence="2">Uncharacterized protein</fullName>
    </submittedName>
</protein>
<gene>
    <name evidence="2" type="ORF">L596_021023</name>
</gene>
<dbReference type="Proteomes" id="UP000298663">
    <property type="component" value="Unassembled WGS sequence"/>
</dbReference>
<dbReference type="EMBL" id="AZBU02000006">
    <property type="protein sequence ID" value="TKR73747.1"/>
    <property type="molecule type" value="Genomic_DNA"/>
</dbReference>
<accession>A0A4U5MV74</accession>
<comment type="caution">
    <text evidence="2">The sequence shown here is derived from an EMBL/GenBank/DDBJ whole genome shotgun (WGS) entry which is preliminary data.</text>
</comment>
<evidence type="ECO:0000313" key="2">
    <source>
        <dbReference type="EMBL" id="TKR73747.1"/>
    </source>
</evidence>